<dbReference type="RefSeq" id="WP_056986707.1">
    <property type="nucleotide sequence ID" value="NZ_AZFH01000022.1"/>
</dbReference>
<keyword evidence="1" id="KW-0472">Membrane</keyword>
<dbReference type="InterPro" id="IPR009996">
    <property type="entry name" value="YycH"/>
</dbReference>
<dbReference type="Gene3D" id="3.30.310.160">
    <property type="entry name" value="YycH protein, domain 2"/>
    <property type="match status" value="1"/>
</dbReference>
<dbReference type="CDD" id="cd15787">
    <property type="entry name" value="YycH_N"/>
    <property type="match status" value="1"/>
</dbReference>
<dbReference type="STRING" id="1423740.FC36_GL000985"/>
<sequence>MNSKFRWEILLYVGLTLAVIVSFVFSYLIWANPARVGVTQENTVSKKEGKLTANSDKVLTDIYQPVNVIENISESEAYQISSSKVDLVEAIQKNLANRDFTLKSRQSYPSVQAYQKILGKSQMLLLTYASPVTVKQALAWLGSKTNRYEKQMVNRILIPRDNSRELYLLNDQDQVVYHYQTLKKSRPHLGQLLTDKDITKTLVSLHPLGDKWVSIYPQGIEVAQYSYLTERQASGLYVNKLLGSITNITTKEQDGQNLYTDGQNRRLKIVKKTGQVTYSNYNTKEKNLSFDFSNLAKMSFREMLDLGLGVDDLRYAGYQKNSITYRTYITTYPLLGADNIGSLNFRYRKNGQEKMEFSLLSLQVPIPAANDAVTLPPTQEALDQVVKLGYKVNDIQVGYNSRENTSASQVVDLTPTYFFLVDNKWQSYQALTQSE</sequence>
<evidence type="ECO:0000259" key="2">
    <source>
        <dbReference type="Pfam" id="PF07435"/>
    </source>
</evidence>
<feature type="transmembrane region" description="Helical" evidence="1">
    <location>
        <begin position="9"/>
        <end position="30"/>
    </location>
</feature>
<dbReference type="InterPro" id="IPR042274">
    <property type="entry name" value="YycH/YycI_2"/>
</dbReference>
<comment type="caution">
    <text evidence="3">The sequence shown here is derived from an EMBL/GenBank/DDBJ whole genome shotgun (WGS) entry which is preliminary data.</text>
</comment>
<protein>
    <submittedName>
        <fullName evidence="3">YycH family protein</fullName>
    </submittedName>
</protein>
<dbReference type="AlphaFoldDB" id="A0A0R1TMJ9"/>
<proteinExistence type="predicted"/>
<feature type="domain" description="Regulatory protein YycH" evidence="2">
    <location>
        <begin position="15"/>
        <end position="429"/>
    </location>
</feature>
<evidence type="ECO:0000313" key="3">
    <source>
        <dbReference type="EMBL" id="KRL82297.1"/>
    </source>
</evidence>
<accession>A0A0R1TMJ9</accession>
<name>A0A0R1TMJ9_9LACO</name>
<dbReference type="Pfam" id="PF07435">
    <property type="entry name" value="YycH"/>
    <property type="match status" value="1"/>
</dbReference>
<gene>
    <name evidence="3" type="ORF">FC36_GL000985</name>
</gene>
<evidence type="ECO:0000256" key="1">
    <source>
        <dbReference type="SAM" id="Phobius"/>
    </source>
</evidence>
<evidence type="ECO:0000313" key="4">
    <source>
        <dbReference type="Proteomes" id="UP000051048"/>
    </source>
</evidence>
<keyword evidence="1" id="KW-0812">Transmembrane</keyword>
<reference evidence="3 4" key="1">
    <citation type="journal article" date="2015" name="Genome Announc.">
        <title>Expanding the biotechnology potential of lactobacilli through comparative genomics of 213 strains and associated genera.</title>
        <authorList>
            <person name="Sun Z."/>
            <person name="Harris H.M."/>
            <person name="McCann A."/>
            <person name="Guo C."/>
            <person name="Argimon S."/>
            <person name="Zhang W."/>
            <person name="Yang X."/>
            <person name="Jeffery I.B."/>
            <person name="Cooney J.C."/>
            <person name="Kagawa T.F."/>
            <person name="Liu W."/>
            <person name="Song Y."/>
            <person name="Salvetti E."/>
            <person name="Wrobel A."/>
            <person name="Rasinkangas P."/>
            <person name="Parkhill J."/>
            <person name="Rea M.C."/>
            <person name="O'Sullivan O."/>
            <person name="Ritari J."/>
            <person name="Douillard F.P."/>
            <person name="Paul Ross R."/>
            <person name="Yang R."/>
            <person name="Briner A.E."/>
            <person name="Felis G.E."/>
            <person name="de Vos W.M."/>
            <person name="Barrangou R."/>
            <person name="Klaenhammer T.R."/>
            <person name="Caufield P.W."/>
            <person name="Cui Y."/>
            <person name="Zhang H."/>
            <person name="O'Toole P.W."/>
        </authorList>
    </citation>
    <scope>NUCLEOTIDE SEQUENCE [LARGE SCALE GENOMIC DNA]</scope>
    <source>
        <strain evidence="3 4">DSM 15833</strain>
    </source>
</reference>
<keyword evidence="1" id="KW-1133">Transmembrane helix</keyword>
<dbReference type="PATRIC" id="fig|1423740.3.peg.1055"/>
<organism evidence="3 4">
    <name type="scientific">Ligilactobacillus equi DSM 15833 = JCM 10991</name>
    <dbReference type="NCBI Taxonomy" id="1423740"/>
    <lineage>
        <taxon>Bacteria</taxon>
        <taxon>Bacillati</taxon>
        <taxon>Bacillota</taxon>
        <taxon>Bacilli</taxon>
        <taxon>Lactobacillales</taxon>
        <taxon>Lactobacillaceae</taxon>
        <taxon>Ligilactobacillus</taxon>
    </lineage>
</organism>
<dbReference type="EMBL" id="AZFH01000022">
    <property type="protein sequence ID" value="KRL82297.1"/>
    <property type="molecule type" value="Genomic_DNA"/>
</dbReference>
<dbReference type="Proteomes" id="UP000051048">
    <property type="component" value="Unassembled WGS sequence"/>
</dbReference>